<feature type="region of interest" description="Disordered" evidence="1">
    <location>
        <begin position="230"/>
        <end position="251"/>
    </location>
</feature>
<dbReference type="Proteomes" id="UP000198211">
    <property type="component" value="Unassembled WGS sequence"/>
</dbReference>
<protein>
    <submittedName>
        <fullName evidence="2">Uncharacterized protein</fullName>
    </submittedName>
</protein>
<accession>A0A225VHU4</accession>
<evidence type="ECO:0000256" key="1">
    <source>
        <dbReference type="SAM" id="MobiDB-lite"/>
    </source>
</evidence>
<keyword evidence="3" id="KW-1185">Reference proteome</keyword>
<evidence type="ECO:0000313" key="3">
    <source>
        <dbReference type="Proteomes" id="UP000198211"/>
    </source>
</evidence>
<gene>
    <name evidence="2" type="ORF">PHMEG_00023027</name>
</gene>
<organism evidence="2 3">
    <name type="scientific">Phytophthora megakarya</name>
    <dbReference type="NCBI Taxonomy" id="4795"/>
    <lineage>
        <taxon>Eukaryota</taxon>
        <taxon>Sar</taxon>
        <taxon>Stramenopiles</taxon>
        <taxon>Oomycota</taxon>
        <taxon>Peronosporomycetes</taxon>
        <taxon>Peronosporales</taxon>
        <taxon>Peronosporaceae</taxon>
        <taxon>Phytophthora</taxon>
    </lineage>
</organism>
<dbReference type="AlphaFoldDB" id="A0A225VHU4"/>
<reference evidence="3" key="1">
    <citation type="submission" date="2017-03" db="EMBL/GenBank/DDBJ databases">
        <title>Phytopthora megakarya and P. palmivora, two closely related causual agents of cacao black pod achieved similar genome size and gene model numbers by different mechanisms.</title>
        <authorList>
            <person name="Ali S."/>
            <person name="Shao J."/>
            <person name="Larry D.J."/>
            <person name="Kronmiller B."/>
            <person name="Shen D."/>
            <person name="Strem M.D."/>
            <person name="Melnick R.L."/>
            <person name="Guiltinan M.J."/>
            <person name="Tyler B.M."/>
            <person name="Meinhardt L.W."/>
            <person name="Bailey B.A."/>
        </authorList>
    </citation>
    <scope>NUCLEOTIDE SEQUENCE [LARGE SCALE GENOMIC DNA]</scope>
    <source>
        <strain evidence="3">zdho120</strain>
    </source>
</reference>
<proteinExistence type="predicted"/>
<feature type="compositionally biased region" description="Basic and acidic residues" evidence="1">
    <location>
        <begin position="242"/>
        <end position="251"/>
    </location>
</feature>
<comment type="caution">
    <text evidence="2">The sequence shown here is derived from an EMBL/GenBank/DDBJ whole genome shotgun (WGS) entry which is preliminary data.</text>
</comment>
<dbReference type="EMBL" id="NBNE01004675">
    <property type="protein sequence ID" value="OWZ04973.1"/>
    <property type="molecule type" value="Genomic_DNA"/>
</dbReference>
<evidence type="ECO:0000313" key="2">
    <source>
        <dbReference type="EMBL" id="OWZ04973.1"/>
    </source>
</evidence>
<name>A0A225VHU4_9STRA</name>
<sequence length="251" mass="28243">MRNFDLQMVVLSDRDGYIRMQLTPTIQRGYLESLYPSFNEAALPQLKAHYGQSNAQGMAAALIAELYKALGMRFSSVGQLIALAGESGGGNDHSEPVRSDENSVAVSQSVFGKQCSEGFRLEKVEVLQRNSFIAKRKNHIQATQDRFVSANYVASHRPLGKRKWEDDPKKKGSVCFYCASWYYRDGETQRKAAFPKMKTYRSIGLVRISIFVKGDRVEVPSNSVEFSQMNAKKKNSKNMAKPIREEIPAEV</sequence>